<dbReference type="PATRIC" id="fig|504832.7.peg.1020"/>
<dbReference type="HOGENOM" id="CLU_194263_0_0_5"/>
<proteinExistence type="predicted"/>
<dbReference type="STRING" id="504832.OCA5_c09620"/>
<keyword evidence="1" id="KW-0472">Membrane</keyword>
<protein>
    <recommendedName>
        <fullName evidence="4">Transmembrane protein</fullName>
    </recommendedName>
</protein>
<dbReference type="RefSeq" id="WP_012564273.1">
    <property type="nucleotide sequence ID" value="NC_011386.1"/>
</dbReference>
<evidence type="ECO:0000313" key="3">
    <source>
        <dbReference type="Proteomes" id="UP000007730"/>
    </source>
</evidence>
<keyword evidence="1" id="KW-0812">Transmembrane</keyword>
<dbReference type="OrthoDB" id="7597200at2"/>
<dbReference type="KEGG" id="oca:OCAR_7142"/>
<reference evidence="2 3" key="1">
    <citation type="journal article" date="2011" name="J. Bacteriol.">
        <title>Complete genome sequences of the chemolithoautotrophic Oligotropha carboxidovorans strains OM4 and OM5.</title>
        <authorList>
            <person name="Volland S."/>
            <person name="Rachinger M."/>
            <person name="Strittmatter A."/>
            <person name="Daniel R."/>
            <person name="Gottschalk G."/>
            <person name="Meyer O."/>
        </authorList>
    </citation>
    <scope>NUCLEOTIDE SEQUENCE [LARGE SCALE GENOMIC DNA]</scope>
    <source>
        <strain evidence="3">ATCC 49405 / DSM 1227 / KCTC 32145 / OM5</strain>
    </source>
</reference>
<keyword evidence="3" id="KW-1185">Reference proteome</keyword>
<dbReference type="EMBL" id="CP002826">
    <property type="protein sequence ID" value="AEI05683.1"/>
    <property type="molecule type" value="Genomic_DNA"/>
</dbReference>
<evidence type="ECO:0000256" key="1">
    <source>
        <dbReference type="SAM" id="Phobius"/>
    </source>
</evidence>
<keyword evidence="1" id="KW-1133">Transmembrane helix</keyword>
<gene>
    <name evidence="2" type="ordered locus">OCA5_c09620</name>
</gene>
<dbReference type="KEGG" id="ocg:OCA5_c09620"/>
<dbReference type="eggNOG" id="ENOG5033FE0">
    <property type="taxonomic scope" value="Bacteria"/>
</dbReference>
<dbReference type="AlphaFoldDB" id="B6JIK3"/>
<evidence type="ECO:0000313" key="2">
    <source>
        <dbReference type="EMBL" id="AEI05683.1"/>
    </source>
</evidence>
<evidence type="ECO:0008006" key="4">
    <source>
        <dbReference type="Google" id="ProtNLM"/>
    </source>
</evidence>
<dbReference type="Proteomes" id="UP000007730">
    <property type="component" value="Chromosome"/>
</dbReference>
<sequence length="70" mass="7348">MITSTPIGRRGRLAMWIIASAIVLVVAMANWHLVYVAMTSQPECVSHLKLGSNGTASGAFSAAKSSCTPK</sequence>
<feature type="transmembrane region" description="Helical" evidence="1">
    <location>
        <begin position="12"/>
        <end position="33"/>
    </location>
</feature>
<organism evidence="2 3">
    <name type="scientific">Afipia carboxidovorans (strain ATCC 49405 / DSM 1227 / KCTC 32145 / OM5)</name>
    <name type="common">Oligotropha carboxidovorans</name>
    <dbReference type="NCBI Taxonomy" id="504832"/>
    <lineage>
        <taxon>Bacteria</taxon>
        <taxon>Pseudomonadati</taxon>
        <taxon>Pseudomonadota</taxon>
        <taxon>Alphaproteobacteria</taxon>
        <taxon>Hyphomicrobiales</taxon>
        <taxon>Nitrobacteraceae</taxon>
        <taxon>Afipia</taxon>
    </lineage>
</organism>
<accession>B6JIK3</accession>
<name>B6JIK3_AFIC5</name>